<evidence type="ECO:0000256" key="1">
    <source>
        <dbReference type="SAM" id="MobiDB-lite"/>
    </source>
</evidence>
<evidence type="ECO:0000313" key="2">
    <source>
        <dbReference type="EMBL" id="ETP29763.1"/>
    </source>
</evidence>
<dbReference type="Proteomes" id="UP000018948">
    <property type="component" value="Unassembled WGS sequence"/>
</dbReference>
<name>W2Y564_PHYNI</name>
<dbReference type="PANTHER" id="PTHR40866">
    <property type="entry name" value="BED-TYPE DOMAIN-CONTAINING PROTEIN"/>
    <property type="match status" value="1"/>
</dbReference>
<dbReference type="EMBL" id="ANIY01004385">
    <property type="protein sequence ID" value="ETP29763.1"/>
    <property type="molecule type" value="Genomic_DNA"/>
</dbReference>
<evidence type="ECO:0000313" key="3">
    <source>
        <dbReference type="Proteomes" id="UP000018948"/>
    </source>
</evidence>
<evidence type="ECO:0008006" key="4">
    <source>
        <dbReference type="Google" id="ProtNLM"/>
    </source>
</evidence>
<comment type="caution">
    <text evidence="2">The sequence shown here is derived from an EMBL/GenBank/DDBJ whole genome shotgun (WGS) entry which is preliminary data.</text>
</comment>
<feature type="compositionally biased region" description="Basic and acidic residues" evidence="1">
    <location>
        <begin position="244"/>
        <end position="253"/>
    </location>
</feature>
<organism evidence="2 3">
    <name type="scientific">Phytophthora nicotianae P10297</name>
    <dbReference type="NCBI Taxonomy" id="1317064"/>
    <lineage>
        <taxon>Eukaryota</taxon>
        <taxon>Sar</taxon>
        <taxon>Stramenopiles</taxon>
        <taxon>Oomycota</taxon>
        <taxon>Peronosporomycetes</taxon>
        <taxon>Peronosporales</taxon>
        <taxon>Peronosporaceae</taxon>
        <taxon>Phytophthora</taxon>
    </lineage>
</organism>
<accession>W2Y564</accession>
<feature type="compositionally biased region" description="Basic and acidic residues" evidence="1">
    <location>
        <begin position="201"/>
        <end position="215"/>
    </location>
</feature>
<reference evidence="2 3" key="1">
    <citation type="submission" date="2013-11" db="EMBL/GenBank/DDBJ databases">
        <title>The Genome Sequence of Phytophthora parasitica P10297.</title>
        <authorList>
            <consortium name="The Broad Institute Genomics Platform"/>
            <person name="Russ C."/>
            <person name="Tyler B."/>
            <person name="Panabieres F."/>
            <person name="Shan W."/>
            <person name="Tripathy S."/>
            <person name="Grunwald N."/>
            <person name="Machado M."/>
            <person name="Johnson C.S."/>
            <person name="Walker B."/>
            <person name="Young S.K."/>
            <person name="Zeng Q."/>
            <person name="Gargeya S."/>
            <person name="Fitzgerald M."/>
            <person name="Haas B."/>
            <person name="Abouelleil A."/>
            <person name="Allen A.W."/>
            <person name="Alvarado L."/>
            <person name="Arachchi H.M."/>
            <person name="Berlin A.M."/>
            <person name="Chapman S.B."/>
            <person name="Gainer-Dewar J."/>
            <person name="Goldberg J."/>
            <person name="Griggs A."/>
            <person name="Gujja S."/>
            <person name="Hansen M."/>
            <person name="Howarth C."/>
            <person name="Imamovic A."/>
            <person name="Ireland A."/>
            <person name="Larimer J."/>
            <person name="McCowan C."/>
            <person name="Murphy C."/>
            <person name="Pearson M."/>
            <person name="Poon T.W."/>
            <person name="Priest M."/>
            <person name="Roberts A."/>
            <person name="Saif S."/>
            <person name="Shea T."/>
            <person name="Sisk P."/>
            <person name="Sykes S."/>
            <person name="Wortman J."/>
            <person name="Nusbaum C."/>
            <person name="Birren B."/>
        </authorList>
    </citation>
    <scope>NUCLEOTIDE SEQUENCE [LARGE SCALE GENOMIC DNA]</scope>
    <source>
        <strain evidence="2 3">P10297</strain>
    </source>
</reference>
<dbReference type="AlphaFoldDB" id="W2Y564"/>
<sequence>MVHRYFAVLELMGLLSSPACNRRLKELYADLKDFESVSKALQGENVSLLDVRVWFDGLIEAQPAFAAYITPRANIVHSPDFESGCVRVLKGNGARLTASEKRALRSFLQVDRAPNNNDEEAETDSLVQRLEKRRRLKAREARYCLVGSIPATSNKVERFFSVARATLGHERNGLQLIALEMHSDYGGAYEDSCSDMSNVDDETHGKVTKNVKIDSDAVDYDESNDELKPPSDPEEDSGASSDIPIKRKDLPVV</sequence>
<dbReference type="PANTHER" id="PTHR40866:SF1">
    <property type="entry name" value="BED-TYPE DOMAIN-CONTAINING PROTEIN"/>
    <property type="match status" value="1"/>
</dbReference>
<feature type="region of interest" description="Disordered" evidence="1">
    <location>
        <begin position="200"/>
        <end position="253"/>
    </location>
</feature>
<dbReference type="OrthoDB" id="124018at2759"/>
<gene>
    <name evidence="2" type="ORF">F442_21122</name>
</gene>
<proteinExistence type="predicted"/>
<protein>
    <recommendedName>
        <fullName evidence="4">HAT C-terminal dimerisation domain-containing protein</fullName>
    </recommendedName>
</protein>